<gene>
    <name evidence="1" type="ORF">Vadar_004740</name>
</gene>
<protein>
    <submittedName>
        <fullName evidence="1">Uncharacterized protein</fullName>
    </submittedName>
</protein>
<name>A0ACB7YCT4_9ERIC</name>
<sequence length="523" mass="57608">MALCNSKSSTHFQFQQSQPILFLSFTIFFFLLFPFATSVSFNFTRFHTNDPWINYQGDAFASNKVIQLTKNLQDTSLSFSVGRAAYVHPVHVWDSETRKLTDFNTHFSFIIKAVNLSAASGDGLAFFLSPFNAGIPINSTGGFLGLFENSTGLNYTDDQMVAVEFDTYPNSWDPNSEHVGIDVNSIVSVAYATWNTSMKNGSTGNAWVNYNSTTTTLSVYLTHAANPTFQGNYGLSCVVDLRKVLPEWVNVGFSAATGLGTETHNIISWTFNSTLGGSYNSTSGGSPSTGKGHRTTPVLLVGLAGSIGAFGCGVGFIRFRKWKKTVVRGKNDMGLDTSIDDDSFEKGAGPRRFTFRKASKESDVYSFGVVALEIACGRKPVVHRGDLDQVRLSEWVWSLYGEGKLFEAVDKDLTMEYDEGQVERLMVVGLWCCHPDLSLRPSIRQAINVLTFEAPLPVLPAQMPVPVYFSPPLSMFSYTSSFVTTDSSKDRTQCQYSSHNPNHRSSLSAESSKAQLQLDEDNS</sequence>
<comment type="caution">
    <text evidence="1">The sequence shown here is derived from an EMBL/GenBank/DDBJ whole genome shotgun (WGS) entry which is preliminary data.</text>
</comment>
<dbReference type="EMBL" id="CM037158">
    <property type="protein sequence ID" value="KAH7850932.1"/>
    <property type="molecule type" value="Genomic_DNA"/>
</dbReference>
<keyword evidence="2" id="KW-1185">Reference proteome</keyword>
<organism evidence="1 2">
    <name type="scientific">Vaccinium darrowii</name>
    <dbReference type="NCBI Taxonomy" id="229202"/>
    <lineage>
        <taxon>Eukaryota</taxon>
        <taxon>Viridiplantae</taxon>
        <taxon>Streptophyta</taxon>
        <taxon>Embryophyta</taxon>
        <taxon>Tracheophyta</taxon>
        <taxon>Spermatophyta</taxon>
        <taxon>Magnoliopsida</taxon>
        <taxon>eudicotyledons</taxon>
        <taxon>Gunneridae</taxon>
        <taxon>Pentapetalae</taxon>
        <taxon>asterids</taxon>
        <taxon>Ericales</taxon>
        <taxon>Ericaceae</taxon>
        <taxon>Vaccinioideae</taxon>
        <taxon>Vaccinieae</taxon>
        <taxon>Vaccinium</taxon>
    </lineage>
</organism>
<dbReference type="Proteomes" id="UP000828048">
    <property type="component" value="Chromosome 8"/>
</dbReference>
<accession>A0ACB7YCT4</accession>
<proteinExistence type="predicted"/>
<reference evidence="1 2" key="1">
    <citation type="journal article" date="2021" name="Hortic Res">
        <title>High-quality reference genome and annotation aids understanding of berry development for evergreen blueberry (Vaccinium darrowii).</title>
        <authorList>
            <person name="Yu J."/>
            <person name="Hulse-Kemp A.M."/>
            <person name="Babiker E."/>
            <person name="Staton M."/>
        </authorList>
    </citation>
    <scope>NUCLEOTIDE SEQUENCE [LARGE SCALE GENOMIC DNA]</scope>
    <source>
        <strain evidence="2">cv. NJ 8807/NJ 8810</strain>
        <tissue evidence="1">Young leaf</tissue>
    </source>
</reference>
<evidence type="ECO:0000313" key="1">
    <source>
        <dbReference type="EMBL" id="KAH7850932.1"/>
    </source>
</evidence>
<evidence type="ECO:0000313" key="2">
    <source>
        <dbReference type="Proteomes" id="UP000828048"/>
    </source>
</evidence>